<evidence type="ECO:0000313" key="2">
    <source>
        <dbReference type="Proteomes" id="UP000287547"/>
    </source>
</evidence>
<gene>
    <name evidence="1" type="ORF">DMH04_18340</name>
</gene>
<name>A0A428ZB10_KIBAR</name>
<dbReference type="AlphaFoldDB" id="A0A428ZB10"/>
<evidence type="ECO:0000313" key="1">
    <source>
        <dbReference type="EMBL" id="RSM85249.1"/>
    </source>
</evidence>
<accession>A0A428ZB10</accession>
<dbReference type="Gene3D" id="2.60.300.12">
    <property type="entry name" value="HesB-like domain"/>
    <property type="match status" value="1"/>
</dbReference>
<dbReference type="Proteomes" id="UP000287547">
    <property type="component" value="Unassembled WGS sequence"/>
</dbReference>
<comment type="caution">
    <text evidence="1">The sequence shown here is derived from an EMBL/GenBank/DDBJ whole genome shotgun (WGS) entry which is preliminary data.</text>
</comment>
<dbReference type="OrthoDB" id="4554527at2"/>
<reference evidence="1 2" key="1">
    <citation type="submission" date="2018-05" db="EMBL/GenBank/DDBJ databases">
        <title>Evolution of GPA BGCs.</title>
        <authorList>
            <person name="Waglechner N."/>
            <person name="Wright G.D."/>
        </authorList>
    </citation>
    <scope>NUCLEOTIDE SEQUENCE [LARGE SCALE GENOMIC DNA]</scope>
    <source>
        <strain evidence="1 2">A82846</strain>
    </source>
</reference>
<dbReference type="SUPFAM" id="SSF89360">
    <property type="entry name" value="HesB-like domain"/>
    <property type="match status" value="1"/>
</dbReference>
<sequence>MLTVTEAAAEAIKNMSERGGVQDVGGLRVDVAPQDTDGRTFALSMAPEPSSGDQIVVVRPGAHVFIHPDAAAHISDTILDVGVADGRVRFRLLRRRERQDPQAGQ</sequence>
<dbReference type="RefSeq" id="WP_037267633.1">
    <property type="nucleotide sequence ID" value="NZ_QHKI01000013.1"/>
</dbReference>
<dbReference type="InterPro" id="IPR035903">
    <property type="entry name" value="HesB-like_dom_sf"/>
</dbReference>
<organism evidence="1 2">
    <name type="scientific">Kibdelosporangium aridum</name>
    <dbReference type="NCBI Taxonomy" id="2030"/>
    <lineage>
        <taxon>Bacteria</taxon>
        <taxon>Bacillati</taxon>
        <taxon>Actinomycetota</taxon>
        <taxon>Actinomycetes</taxon>
        <taxon>Pseudonocardiales</taxon>
        <taxon>Pseudonocardiaceae</taxon>
        <taxon>Kibdelosporangium</taxon>
    </lineage>
</organism>
<dbReference type="EMBL" id="QHKI01000013">
    <property type="protein sequence ID" value="RSM85249.1"/>
    <property type="molecule type" value="Genomic_DNA"/>
</dbReference>
<proteinExistence type="predicted"/>
<protein>
    <submittedName>
        <fullName evidence="1">Iron-sulfur cluster biosynthesis protein</fullName>
    </submittedName>
</protein>